<evidence type="ECO:0000313" key="2">
    <source>
        <dbReference type="Proteomes" id="UP001519460"/>
    </source>
</evidence>
<name>A0ABD0LGI1_9CAEN</name>
<dbReference type="AlphaFoldDB" id="A0ABD0LGI1"/>
<protein>
    <submittedName>
        <fullName evidence="1">Uncharacterized protein</fullName>
    </submittedName>
</protein>
<gene>
    <name evidence="1" type="ORF">BaRGS_00010205</name>
</gene>
<dbReference type="Proteomes" id="UP001519460">
    <property type="component" value="Unassembled WGS sequence"/>
</dbReference>
<dbReference type="EMBL" id="JACVVK020000050">
    <property type="protein sequence ID" value="KAK7498545.1"/>
    <property type="molecule type" value="Genomic_DNA"/>
</dbReference>
<evidence type="ECO:0000313" key="1">
    <source>
        <dbReference type="EMBL" id="KAK7498545.1"/>
    </source>
</evidence>
<sequence length="115" mass="13370">MWRKTLNLSQPTDQFLPFLFKAPLKMCTYWGAGLAEAFRTSFYQQDKKVVVDRIHKRLPSFWQGKSVSLPSPYEHQHLTPPYKYKPASPPHIIPTTITRHAVYRLKGLAPIFTNV</sequence>
<reference evidence="1 2" key="1">
    <citation type="journal article" date="2023" name="Sci. Data">
        <title>Genome assembly of the Korean intertidal mud-creeper Batillaria attramentaria.</title>
        <authorList>
            <person name="Patra A.K."/>
            <person name="Ho P.T."/>
            <person name="Jun S."/>
            <person name="Lee S.J."/>
            <person name="Kim Y."/>
            <person name="Won Y.J."/>
        </authorList>
    </citation>
    <scope>NUCLEOTIDE SEQUENCE [LARGE SCALE GENOMIC DNA]</scope>
    <source>
        <strain evidence="1">Wonlab-2016</strain>
    </source>
</reference>
<organism evidence="1 2">
    <name type="scientific">Batillaria attramentaria</name>
    <dbReference type="NCBI Taxonomy" id="370345"/>
    <lineage>
        <taxon>Eukaryota</taxon>
        <taxon>Metazoa</taxon>
        <taxon>Spiralia</taxon>
        <taxon>Lophotrochozoa</taxon>
        <taxon>Mollusca</taxon>
        <taxon>Gastropoda</taxon>
        <taxon>Caenogastropoda</taxon>
        <taxon>Sorbeoconcha</taxon>
        <taxon>Cerithioidea</taxon>
        <taxon>Batillariidae</taxon>
        <taxon>Batillaria</taxon>
    </lineage>
</organism>
<proteinExistence type="predicted"/>
<keyword evidence="2" id="KW-1185">Reference proteome</keyword>
<accession>A0ABD0LGI1</accession>
<comment type="caution">
    <text evidence="1">The sequence shown here is derived from an EMBL/GenBank/DDBJ whole genome shotgun (WGS) entry which is preliminary data.</text>
</comment>